<sequence>MSDVSRRTDIEHLALLAALQREFHAHLLVADSEAPVPACGWWTVEDLTEHLCDVYIWAADMARGRAAAPREERPAERPDGLAAYYRSCAAHLHETLTQLGPEAPARIFGGDGAAAFWHRRQVHETLVHLDDLAAALDADPPHVAAEVWADGIDEIVTVLYAHQLRLGRAEPPSSPVLITATDAESSWTMPAGTENPAAEIRGRAQEIDLLLWGRRGLANSSLEVRGDRVPVRQLLDQPVTP</sequence>
<name>A0A7Z0GIU9_9MICC</name>
<dbReference type="AlphaFoldDB" id="A0A7Z0GIU9"/>
<dbReference type="RefSeq" id="WP_179540368.1">
    <property type="nucleotide sequence ID" value="NZ_BAAALL010000010.1"/>
</dbReference>
<accession>A0A7Z0GIU9</accession>
<feature type="domain" description="MDMPI C-terminal" evidence="1">
    <location>
        <begin position="149"/>
        <end position="228"/>
    </location>
</feature>
<dbReference type="SUPFAM" id="SSF109854">
    <property type="entry name" value="DinB/YfiT-like putative metalloenzymes"/>
    <property type="match status" value="1"/>
</dbReference>
<keyword evidence="4" id="KW-1185">Reference proteome</keyword>
<dbReference type="PANTHER" id="PTHR40758:SF1">
    <property type="entry name" value="CONSERVED PROTEIN"/>
    <property type="match status" value="1"/>
</dbReference>
<evidence type="ECO:0000313" key="4">
    <source>
        <dbReference type="Proteomes" id="UP000535437"/>
    </source>
</evidence>
<feature type="domain" description="Mycothiol-dependent maleylpyruvate isomerase metal-binding" evidence="2">
    <location>
        <begin position="23"/>
        <end position="133"/>
    </location>
</feature>
<dbReference type="InterPro" id="IPR024344">
    <property type="entry name" value="MDMPI_metal-binding"/>
</dbReference>
<gene>
    <name evidence="3" type="ORF">HNR09_000213</name>
</gene>
<dbReference type="Pfam" id="PF11716">
    <property type="entry name" value="MDMPI_N"/>
    <property type="match status" value="1"/>
</dbReference>
<dbReference type="Proteomes" id="UP000535437">
    <property type="component" value="Unassembled WGS sequence"/>
</dbReference>
<dbReference type="Pfam" id="PF07398">
    <property type="entry name" value="MDMPI_C"/>
    <property type="match status" value="1"/>
</dbReference>
<dbReference type="GO" id="GO:0046872">
    <property type="term" value="F:metal ion binding"/>
    <property type="evidence" value="ECO:0007669"/>
    <property type="project" value="InterPro"/>
</dbReference>
<dbReference type="NCBIfam" id="TIGR03083">
    <property type="entry name" value="maleylpyruvate isomerase family mycothiol-dependent enzyme"/>
    <property type="match status" value="1"/>
</dbReference>
<dbReference type="PANTHER" id="PTHR40758">
    <property type="entry name" value="CONSERVED PROTEIN"/>
    <property type="match status" value="1"/>
</dbReference>
<dbReference type="InterPro" id="IPR010872">
    <property type="entry name" value="MDMPI_C-term_domain"/>
</dbReference>
<proteinExistence type="predicted"/>
<comment type="caution">
    <text evidence="3">The sequence shown here is derived from an EMBL/GenBank/DDBJ whole genome shotgun (WGS) entry which is preliminary data.</text>
</comment>
<evidence type="ECO:0000259" key="2">
    <source>
        <dbReference type="Pfam" id="PF11716"/>
    </source>
</evidence>
<dbReference type="GO" id="GO:0005886">
    <property type="term" value="C:plasma membrane"/>
    <property type="evidence" value="ECO:0007669"/>
    <property type="project" value="TreeGrafter"/>
</dbReference>
<dbReference type="EMBL" id="JACCFY010000001">
    <property type="protein sequence ID" value="NYJ76802.1"/>
    <property type="molecule type" value="Genomic_DNA"/>
</dbReference>
<dbReference type="InterPro" id="IPR017517">
    <property type="entry name" value="Maleyloyr_isom"/>
</dbReference>
<dbReference type="InterPro" id="IPR034660">
    <property type="entry name" value="DinB/YfiT-like"/>
</dbReference>
<evidence type="ECO:0000259" key="1">
    <source>
        <dbReference type="Pfam" id="PF07398"/>
    </source>
</evidence>
<organism evidence="3 4">
    <name type="scientific">Nesterenkonia xinjiangensis</name>
    <dbReference type="NCBI Taxonomy" id="225327"/>
    <lineage>
        <taxon>Bacteria</taxon>
        <taxon>Bacillati</taxon>
        <taxon>Actinomycetota</taxon>
        <taxon>Actinomycetes</taxon>
        <taxon>Micrococcales</taxon>
        <taxon>Micrococcaceae</taxon>
        <taxon>Nesterenkonia</taxon>
    </lineage>
</organism>
<reference evidence="3 4" key="1">
    <citation type="submission" date="2020-07" db="EMBL/GenBank/DDBJ databases">
        <title>Sequencing the genomes of 1000 actinobacteria strains.</title>
        <authorList>
            <person name="Klenk H.-P."/>
        </authorList>
    </citation>
    <scope>NUCLEOTIDE SEQUENCE [LARGE SCALE GENOMIC DNA]</scope>
    <source>
        <strain evidence="3 4">DSM 15475</strain>
    </source>
</reference>
<evidence type="ECO:0000313" key="3">
    <source>
        <dbReference type="EMBL" id="NYJ76802.1"/>
    </source>
</evidence>
<protein>
    <submittedName>
        <fullName evidence="3">Uncharacterized protein (TIGR03083 family)</fullName>
    </submittedName>
</protein>